<sequence length="144" mass="16146">MNTRDSREQAIKLLEACKTELQTKAEQAQRDLEAVEHSIHLLRRGIGPEVLPAEDGAAGLAYADLRPQQAVRKFFREHPQQPHKPSVVAKKLRHLGFRPTTVDKNVFVTQVRTACLRLTEKGVLERTAVDGRVAFQSAKESSEP</sequence>
<comment type="caution">
    <text evidence="2">The sequence shown here is derived from an EMBL/GenBank/DDBJ whole genome shotgun (WGS) entry which is preliminary data.</text>
</comment>
<accession>A0A0F9DD52</accession>
<evidence type="ECO:0000256" key="1">
    <source>
        <dbReference type="SAM" id="Coils"/>
    </source>
</evidence>
<name>A0A0F9DD52_9ZZZZ</name>
<keyword evidence="1" id="KW-0175">Coiled coil</keyword>
<organism evidence="2">
    <name type="scientific">marine sediment metagenome</name>
    <dbReference type="NCBI Taxonomy" id="412755"/>
    <lineage>
        <taxon>unclassified sequences</taxon>
        <taxon>metagenomes</taxon>
        <taxon>ecological metagenomes</taxon>
    </lineage>
</organism>
<evidence type="ECO:0000313" key="2">
    <source>
        <dbReference type="EMBL" id="KKL59673.1"/>
    </source>
</evidence>
<dbReference type="EMBL" id="LAZR01029406">
    <property type="protein sequence ID" value="KKL59673.1"/>
    <property type="molecule type" value="Genomic_DNA"/>
</dbReference>
<proteinExistence type="predicted"/>
<dbReference type="AlphaFoldDB" id="A0A0F9DD52"/>
<feature type="coiled-coil region" evidence="1">
    <location>
        <begin position="11"/>
        <end position="38"/>
    </location>
</feature>
<gene>
    <name evidence="2" type="ORF">LCGC14_2212990</name>
</gene>
<reference evidence="2" key="1">
    <citation type="journal article" date="2015" name="Nature">
        <title>Complex archaea that bridge the gap between prokaryotes and eukaryotes.</title>
        <authorList>
            <person name="Spang A."/>
            <person name="Saw J.H."/>
            <person name="Jorgensen S.L."/>
            <person name="Zaremba-Niedzwiedzka K."/>
            <person name="Martijn J."/>
            <person name="Lind A.E."/>
            <person name="van Eijk R."/>
            <person name="Schleper C."/>
            <person name="Guy L."/>
            <person name="Ettema T.J."/>
        </authorList>
    </citation>
    <scope>NUCLEOTIDE SEQUENCE</scope>
</reference>
<protein>
    <submittedName>
        <fullName evidence="2">Uncharacterized protein</fullName>
    </submittedName>
</protein>